<keyword evidence="2" id="KW-1185">Reference proteome</keyword>
<reference evidence="2" key="1">
    <citation type="journal article" date="2019" name="Int. J. Syst. Evol. Microbiol.">
        <title>The Global Catalogue of Microorganisms (GCM) 10K type strain sequencing project: providing services to taxonomists for standard genome sequencing and annotation.</title>
        <authorList>
            <consortium name="The Broad Institute Genomics Platform"/>
            <consortium name="The Broad Institute Genome Sequencing Center for Infectious Disease"/>
            <person name="Wu L."/>
            <person name="Ma J."/>
        </authorList>
    </citation>
    <scope>NUCLEOTIDE SEQUENCE [LARGE SCALE GENOMIC DNA]</scope>
    <source>
        <strain evidence="2">CGMCC 4.7677</strain>
    </source>
</reference>
<dbReference type="Proteomes" id="UP000605897">
    <property type="component" value="Unassembled WGS sequence"/>
</dbReference>
<comment type="caution">
    <text evidence="1">The sequence shown here is derived from an EMBL/GenBank/DDBJ whole genome shotgun (WGS) entry which is preliminary data.</text>
</comment>
<name>A0ABQ3J830_9PSEU</name>
<organism evidence="1 2">
    <name type="scientific">Amycolatopsis deserti</name>
    <dbReference type="NCBI Taxonomy" id="185696"/>
    <lineage>
        <taxon>Bacteria</taxon>
        <taxon>Bacillati</taxon>
        <taxon>Actinomycetota</taxon>
        <taxon>Actinomycetes</taxon>
        <taxon>Pseudonocardiales</taxon>
        <taxon>Pseudonocardiaceae</taxon>
        <taxon>Amycolatopsis</taxon>
    </lineage>
</organism>
<dbReference type="RefSeq" id="WP_191246816.1">
    <property type="nucleotide sequence ID" value="NZ_BNAU01000005.1"/>
</dbReference>
<sequence>MLPVEPIRALLNEWDPIGVADCVDDEYDCLIWPLLSRLRGGADAGGIREFLRHEMADHYGLAPDVDAFAERLVAWWRSR</sequence>
<evidence type="ECO:0008006" key="3">
    <source>
        <dbReference type="Google" id="ProtNLM"/>
    </source>
</evidence>
<proteinExistence type="predicted"/>
<evidence type="ECO:0000313" key="1">
    <source>
        <dbReference type="EMBL" id="GHF08175.1"/>
    </source>
</evidence>
<gene>
    <name evidence="1" type="ORF">GCM10017786_47420</name>
</gene>
<dbReference type="EMBL" id="BNAU01000005">
    <property type="protein sequence ID" value="GHF08175.1"/>
    <property type="molecule type" value="Genomic_DNA"/>
</dbReference>
<evidence type="ECO:0000313" key="2">
    <source>
        <dbReference type="Proteomes" id="UP000605897"/>
    </source>
</evidence>
<accession>A0ABQ3J830</accession>
<protein>
    <recommendedName>
        <fullName evidence="3">DUF1871 family protein</fullName>
    </recommendedName>
</protein>